<dbReference type="AlphaFoldDB" id="A0A2M3ZLM4"/>
<evidence type="ECO:0000313" key="2">
    <source>
        <dbReference type="EMBL" id="MBW29467.1"/>
    </source>
</evidence>
<accession>A0A2M3ZLM4</accession>
<keyword evidence="1" id="KW-0732">Signal</keyword>
<evidence type="ECO:0008006" key="3">
    <source>
        <dbReference type="Google" id="ProtNLM"/>
    </source>
</evidence>
<sequence>MIMRPFLMLALLRLSCHGYGYGAHDHHPLWGKAVRVRPDAIQSEPNRQRPGLFFSGLSTGQPGTGGIGCLAGHHLNLVTS</sequence>
<reference evidence="2" key="1">
    <citation type="submission" date="2018-01" db="EMBL/GenBank/DDBJ databases">
        <title>An insight into the sialome of Amazonian anophelines.</title>
        <authorList>
            <person name="Ribeiro J.M."/>
            <person name="Scarpassa V."/>
            <person name="Calvo E."/>
        </authorList>
    </citation>
    <scope>NUCLEOTIDE SEQUENCE</scope>
    <source>
        <tissue evidence="2">Salivary glands</tissue>
    </source>
</reference>
<feature type="chain" id="PRO_5014649636" description="Secreted peptide" evidence="1">
    <location>
        <begin position="19"/>
        <end position="80"/>
    </location>
</feature>
<proteinExistence type="predicted"/>
<evidence type="ECO:0000256" key="1">
    <source>
        <dbReference type="SAM" id="SignalP"/>
    </source>
</evidence>
<dbReference type="EMBL" id="GGFM01008716">
    <property type="protein sequence ID" value="MBW29467.1"/>
    <property type="molecule type" value="Transcribed_RNA"/>
</dbReference>
<name>A0A2M3ZLM4_9DIPT</name>
<feature type="signal peptide" evidence="1">
    <location>
        <begin position="1"/>
        <end position="18"/>
    </location>
</feature>
<organism evidence="2">
    <name type="scientific">Anopheles braziliensis</name>
    <dbReference type="NCBI Taxonomy" id="58242"/>
    <lineage>
        <taxon>Eukaryota</taxon>
        <taxon>Metazoa</taxon>
        <taxon>Ecdysozoa</taxon>
        <taxon>Arthropoda</taxon>
        <taxon>Hexapoda</taxon>
        <taxon>Insecta</taxon>
        <taxon>Pterygota</taxon>
        <taxon>Neoptera</taxon>
        <taxon>Endopterygota</taxon>
        <taxon>Diptera</taxon>
        <taxon>Nematocera</taxon>
        <taxon>Culicoidea</taxon>
        <taxon>Culicidae</taxon>
        <taxon>Anophelinae</taxon>
        <taxon>Anopheles</taxon>
    </lineage>
</organism>
<protein>
    <recommendedName>
        <fullName evidence="3">Secreted peptide</fullName>
    </recommendedName>
</protein>